<evidence type="ECO:0000256" key="3">
    <source>
        <dbReference type="ARBA" id="ARBA00023163"/>
    </source>
</evidence>
<accession>A0A3R8U326</accession>
<evidence type="ECO:0000313" key="5">
    <source>
        <dbReference type="EMBL" id="RRS03664.1"/>
    </source>
</evidence>
<evidence type="ECO:0000256" key="2">
    <source>
        <dbReference type="ARBA" id="ARBA00023125"/>
    </source>
</evidence>
<dbReference type="GO" id="GO:0003700">
    <property type="term" value="F:DNA-binding transcription factor activity"/>
    <property type="evidence" value="ECO:0007669"/>
    <property type="project" value="InterPro"/>
</dbReference>
<feature type="domain" description="HTH araC/xylS-type" evidence="4">
    <location>
        <begin position="242"/>
        <end position="343"/>
    </location>
</feature>
<dbReference type="Pfam" id="PF12833">
    <property type="entry name" value="HTH_18"/>
    <property type="match status" value="1"/>
</dbReference>
<name>A0A3R8U326_9BURK</name>
<comment type="caution">
    <text evidence="5">The sequence shown here is derived from an EMBL/GenBank/DDBJ whole genome shotgun (WGS) entry which is preliminary data.</text>
</comment>
<sequence length="379" mass="42381">MSTSHKLPPWDFRRGIATARVLVQLGLDKGAGLDALLQQTGITRQMLDDPKAEIEATQEIQLIRNLLSTLGHPPELGLEAGQRYRLTTYGLWGYAVLSSPTLGDAIHLTRRMLNQTFSLTRNVAVQEGDQIIITHMDEHLPPDVRQFIIDRDRAAITVLQREILGRPLSYTAFEMKHSEPEPGMAARYTDWVGIRPIFGCQQHRSIFPVALMSEPLPQAEPHTARLCEEMCRKLVEARSSRTGVAAAVRDRLLRTPGHIPDMEEISSEMHMTSRTLRRHLTAEGATFRALLEEVRSTLATELMANARLTHAEIAQRLGYADVTTFIEAFRRWKGVPPSEYRRQQGLRTSATRASAFRTLVITPPGHEAASSNDAEADAA</sequence>
<proteinExistence type="predicted"/>
<gene>
    <name evidence="5" type="ORF">EIP75_13795</name>
</gene>
<dbReference type="PANTHER" id="PTHR47894">
    <property type="entry name" value="HTH-TYPE TRANSCRIPTIONAL REGULATOR GADX"/>
    <property type="match status" value="1"/>
</dbReference>
<dbReference type="InterPro" id="IPR018060">
    <property type="entry name" value="HTH_AraC"/>
</dbReference>
<evidence type="ECO:0000259" key="4">
    <source>
        <dbReference type="PROSITE" id="PS01124"/>
    </source>
</evidence>
<evidence type="ECO:0000256" key="1">
    <source>
        <dbReference type="ARBA" id="ARBA00023015"/>
    </source>
</evidence>
<dbReference type="Pfam" id="PF12625">
    <property type="entry name" value="Arabinose_bd"/>
    <property type="match status" value="1"/>
</dbReference>
<dbReference type="OrthoDB" id="6506763at2"/>
<organism evidence="5 6">
    <name type="scientific">Aquabacterium soli</name>
    <dbReference type="NCBI Taxonomy" id="2493092"/>
    <lineage>
        <taxon>Bacteria</taxon>
        <taxon>Pseudomonadati</taxon>
        <taxon>Pseudomonadota</taxon>
        <taxon>Betaproteobacteria</taxon>
        <taxon>Burkholderiales</taxon>
        <taxon>Aquabacterium</taxon>
    </lineage>
</organism>
<protein>
    <submittedName>
        <fullName evidence="5">AraC family transcriptional regulator</fullName>
    </submittedName>
</protein>
<keyword evidence="1" id="KW-0805">Transcription regulation</keyword>
<dbReference type="SUPFAM" id="SSF46689">
    <property type="entry name" value="Homeodomain-like"/>
    <property type="match status" value="1"/>
</dbReference>
<dbReference type="EMBL" id="RSED01000010">
    <property type="protein sequence ID" value="RRS03664.1"/>
    <property type="molecule type" value="Genomic_DNA"/>
</dbReference>
<dbReference type="Proteomes" id="UP000269265">
    <property type="component" value="Unassembled WGS sequence"/>
</dbReference>
<keyword evidence="3" id="KW-0804">Transcription</keyword>
<evidence type="ECO:0000313" key="6">
    <source>
        <dbReference type="Proteomes" id="UP000269265"/>
    </source>
</evidence>
<dbReference type="Gene3D" id="1.10.10.60">
    <property type="entry name" value="Homeodomain-like"/>
    <property type="match status" value="1"/>
</dbReference>
<dbReference type="InterPro" id="IPR009057">
    <property type="entry name" value="Homeodomain-like_sf"/>
</dbReference>
<keyword evidence="6" id="KW-1185">Reference proteome</keyword>
<reference evidence="5 6" key="1">
    <citation type="submission" date="2018-12" db="EMBL/GenBank/DDBJ databases">
        <title>The whole draft genome of Aquabacterium sp. SJQ9.</title>
        <authorList>
            <person name="Sun L."/>
            <person name="Gao X."/>
            <person name="Chen W."/>
            <person name="Huang K."/>
        </authorList>
    </citation>
    <scope>NUCLEOTIDE SEQUENCE [LARGE SCALE GENOMIC DNA]</scope>
    <source>
        <strain evidence="5 6">SJQ9</strain>
    </source>
</reference>
<keyword evidence="2" id="KW-0238">DNA-binding</keyword>
<dbReference type="RefSeq" id="WP_125243870.1">
    <property type="nucleotide sequence ID" value="NZ_RSED01000010.1"/>
</dbReference>
<dbReference type="AlphaFoldDB" id="A0A3R8U326"/>
<dbReference type="PANTHER" id="PTHR47894:SF1">
    <property type="entry name" value="HTH-TYPE TRANSCRIPTIONAL REGULATOR VQSM"/>
    <property type="match status" value="1"/>
</dbReference>
<dbReference type="InterPro" id="IPR032687">
    <property type="entry name" value="AraC-type_N"/>
</dbReference>
<dbReference type="GO" id="GO:0005829">
    <property type="term" value="C:cytosol"/>
    <property type="evidence" value="ECO:0007669"/>
    <property type="project" value="TreeGrafter"/>
</dbReference>
<dbReference type="GO" id="GO:0000976">
    <property type="term" value="F:transcription cis-regulatory region binding"/>
    <property type="evidence" value="ECO:0007669"/>
    <property type="project" value="TreeGrafter"/>
</dbReference>
<dbReference type="PROSITE" id="PS01124">
    <property type="entry name" value="HTH_ARAC_FAMILY_2"/>
    <property type="match status" value="1"/>
</dbReference>
<dbReference type="SMART" id="SM00342">
    <property type="entry name" value="HTH_ARAC"/>
    <property type="match status" value="1"/>
</dbReference>